<keyword evidence="3" id="KW-1185">Reference proteome</keyword>
<dbReference type="Proteomes" id="UP000286045">
    <property type="component" value="Unassembled WGS sequence"/>
</dbReference>
<dbReference type="EMBL" id="RYZI01000451">
    <property type="protein sequence ID" value="RWA05348.1"/>
    <property type="molecule type" value="Genomic_DNA"/>
</dbReference>
<feature type="compositionally biased region" description="Basic and acidic residues" evidence="1">
    <location>
        <begin position="447"/>
        <end position="456"/>
    </location>
</feature>
<feature type="compositionally biased region" description="Polar residues" evidence="1">
    <location>
        <begin position="321"/>
        <end position="331"/>
    </location>
</feature>
<evidence type="ECO:0000256" key="1">
    <source>
        <dbReference type="SAM" id="MobiDB-lite"/>
    </source>
</evidence>
<evidence type="ECO:0000313" key="2">
    <source>
        <dbReference type="EMBL" id="RWA05348.1"/>
    </source>
</evidence>
<feature type="region of interest" description="Disordered" evidence="1">
    <location>
        <begin position="296"/>
        <end position="607"/>
    </location>
</feature>
<comment type="caution">
    <text evidence="2">The sequence shown here is derived from an EMBL/GenBank/DDBJ whole genome shotgun (WGS) entry which is preliminary data.</text>
</comment>
<feature type="compositionally biased region" description="Low complexity" evidence="1">
    <location>
        <begin position="467"/>
        <end position="481"/>
    </location>
</feature>
<gene>
    <name evidence="2" type="ORF">EKO27_g9760</name>
</gene>
<reference evidence="2 3" key="1">
    <citation type="submission" date="2018-12" db="EMBL/GenBank/DDBJ databases">
        <title>Draft genome sequence of Xylaria grammica IHI A82.</title>
        <authorList>
            <person name="Buettner E."/>
            <person name="Kellner H."/>
        </authorList>
    </citation>
    <scope>NUCLEOTIDE SEQUENCE [LARGE SCALE GENOMIC DNA]</scope>
    <source>
        <strain evidence="2 3">IHI A82</strain>
    </source>
</reference>
<protein>
    <recommendedName>
        <fullName evidence="4">Fungal N-terminal domain-containing protein</fullName>
    </recommendedName>
</protein>
<feature type="region of interest" description="Disordered" evidence="1">
    <location>
        <begin position="230"/>
        <end position="259"/>
    </location>
</feature>
<feature type="compositionally biased region" description="Basic and acidic residues" evidence="1">
    <location>
        <begin position="544"/>
        <end position="568"/>
    </location>
</feature>
<feature type="compositionally biased region" description="Polar residues" evidence="1">
    <location>
        <begin position="344"/>
        <end position="354"/>
    </location>
</feature>
<proteinExistence type="predicted"/>
<dbReference type="AlphaFoldDB" id="A0A439CT43"/>
<feature type="compositionally biased region" description="Low complexity" evidence="1">
    <location>
        <begin position="577"/>
        <end position="592"/>
    </location>
</feature>
<organism evidence="2 3">
    <name type="scientific">Xylaria grammica</name>
    <dbReference type="NCBI Taxonomy" id="363999"/>
    <lineage>
        <taxon>Eukaryota</taxon>
        <taxon>Fungi</taxon>
        <taxon>Dikarya</taxon>
        <taxon>Ascomycota</taxon>
        <taxon>Pezizomycotina</taxon>
        <taxon>Sordariomycetes</taxon>
        <taxon>Xylariomycetidae</taxon>
        <taxon>Xylariales</taxon>
        <taxon>Xylariaceae</taxon>
        <taxon>Xylaria</taxon>
    </lineage>
</organism>
<feature type="compositionally biased region" description="Basic residues" evidence="1">
    <location>
        <begin position="593"/>
        <end position="607"/>
    </location>
</feature>
<feature type="compositionally biased region" description="Basic and acidic residues" evidence="1">
    <location>
        <begin position="525"/>
        <end position="535"/>
    </location>
</feature>
<accession>A0A439CT43</accession>
<name>A0A439CT43_9PEZI</name>
<feature type="compositionally biased region" description="Basic and acidic residues" evidence="1">
    <location>
        <begin position="301"/>
        <end position="315"/>
    </location>
</feature>
<evidence type="ECO:0008006" key="4">
    <source>
        <dbReference type="Google" id="ProtNLM"/>
    </source>
</evidence>
<sequence length="607" mass="67847">MAEPPTTIGTLAAVSRLTGELVNLTTTLRHHLKVMRRSPDEVQCFLIEMSNFTGLLNFFTQLADRPVQGMARREQKKREKRVSEIQQQCTYIYGKMEYLVDRFAVLAKENMTPLEVFTDSSYPEGLLERIKYLLDKPDIKDLRLSLQTAALTVNCTSTLFLWEEATLKDDIRTVSLLEQLRNLLPMAKKASTELAEYQQKHGTKYESGVPDPNNAMLAMSEEIQRQIAHAIRPHSSSEATKDRSSGHRRSERRRASTVIERTSYPEAWSSPFGPDGTVADSVEYLPRRRLNRVSFKTSDYTTERQSSDHSMEIRPDGGITQAPNPRGSQSPPIEPLVLTADDASYTSQRGSSETPGKGKQVEASTTSEAQRPIRPKVPREYYALGLSNPMKPRTHKASLDSNAPPGGTPPSEPNKAVNDTGASHKDRIFSPEENVQYSLPAPTESEPSDKEIESGRGHWSHTDLALPSSKSTSPSSGGPRSPEARHRNSIAMRPMERRRRRTSESSKGVPDGLKKQPQPQPQHQAEQEQHQRLGSDHGQQPLDVLDKQPSDERRRQSDSTTHEPHISDDDAPSGAEHPSSSPHRSVGPSRGPSGRRRPRRPQPHTML</sequence>
<evidence type="ECO:0000313" key="3">
    <source>
        <dbReference type="Proteomes" id="UP000286045"/>
    </source>
</evidence>